<feature type="compositionally biased region" description="Basic and acidic residues" evidence="1">
    <location>
        <begin position="76"/>
        <end position="85"/>
    </location>
</feature>
<proteinExistence type="predicted"/>
<keyword evidence="3" id="KW-1185">Reference proteome</keyword>
<feature type="region of interest" description="Disordered" evidence="1">
    <location>
        <begin position="70"/>
        <end position="105"/>
    </location>
</feature>
<evidence type="ECO:0000313" key="2">
    <source>
        <dbReference type="EMBL" id="KAH8025747.1"/>
    </source>
</evidence>
<comment type="caution">
    <text evidence="2">The sequence shown here is derived from an EMBL/GenBank/DDBJ whole genome shotgun (WGS) entry which is preliminary data.</text>
</comment>
<accession>A0A9J6DUC4</accession>
<dbReference type="Proteomes" id="UP000821866">
    <property type="component" value="Unassembled WGS sequence"/>
</dbReference>
<name>A0A9J6DUC4_RHIMP</name>
<evidence type="ECO:0000313" key="3">
    <source>
        <dbReference type="Proteomes" id="UP000821866"/>
    </source>
</evidence>
<reference evidence="2" key="1">
    <citation type="journal article" date="2020" name="Cell">
        <title>Large-Scale Comparative Analyses of Tick Genomes Elucidate Their Genetic Diversity and Vector Capacities.</title>
        <authorList>
            <consortium name="Tick Genome and Microbiome Consortium (TIGMIC)"/>
            <person name="Jia N."/>
            <person name="Wang J."/>
            <person name="Shi W."/>
            <person name="Du L."/>
            <person name="Sun Y."/>
            <person name="Zhan W."/>
            <person name="Jiang J.F."/>
            <person name="Wang Q."/>
            <person name="Zhang B."/>
            <person name="Ji P."/>
            <person name="Bell-Sakyi L."/>
            <person name="Cui X.M."/>
            <person name="Yuan T.T."/>
            <person name="Jiang B.G."/>
            <person name="Yang W.F."/>
            <person name="Lam T.T."/>
            <person name="Chang Q.C."/>
            <person name="Ding S.J."/>
            <person name="Wang X.J."/>
            <person name="Zhu J.G."/>
            <person name="Ruan X.D."/>
            <person name="Zhao L."/>
            <person name="Wei J.T."/>
            <person name="Ye R.Z."/>
            <person name="Que T.C."/>
            <person name="Du C.H."/>
            <person name="Zhou Y.H."/>
            <person name="Cheng J.X."/>
            <person name="Dai P.F."/>
            <person name="Guo W.B."/>
            <person name="Han X.H."/>
            <person name="Huang E.J."/>
            <person name="Li L.F."/>
            <person name="Wei W."/>
            <person name="Gao Y.C."/>
            <person name="Liu J.Z."/>
            <person name="Shao H.Z."/>
            <person name="Wang X."/>
            <person name="Wang C.C."/>
            <person name="Yang T.C."/>
            <person name="Huo Q.B."/>
            <person name="Li W."/>
            <person name="Chen H.Y."/>
            <person name="Chen S.E."/>
            <person name="Zhou L.G."/>
            <person name="Ni X.B."/>
            <person name="Tian J.H."/>
            <person name="Sheng Y."/>
            <person name="Liu T."/>
            <person name="Pan Y.S."/>
            <person name="Xia L.Y."/>
            <person name="Li J."/>
            <person name="Zhao F."/>
            <person name="Cao W.C."/>
        </authorList>
    </citation>
    <scope>NUCLEOTIDE SEQUENCE</scope>
    <source>
        <strain evidence="2">Rmic-2018</strain>
    </source>
</reference>
<evidence type="ECO:0000256" key="1">
    <source>
        <dbReference type="SAM" id="MobiDB-lite"/>
    </source>
</evidence>
<sequence>MENADTAAGIRSRDLQVSSRVPYTLGHHGRDLVLVQKDKMKQKLHSIRVANRQRGSPRLGRRVATLRRWLPSAQRRSSDAEDDRTAPSLDGKLTQTNNKQTGCRRETQVRGRRAWSHGALGKTPCFSCLASSGRLSVSAALFGRSTKLKARTCGSEQRAVPHHGSSSACPKEGSILLLREVWRPSMHRPESARGAPFFPIEPSAARRHRAHGKTRLRVLTYFQAIWTGIYLHCRQLARTQNFEAALGIAKVVRRAWQQTLTLGIGVFREEITWSSVAHVLARRKQERAVAPRQGLFAGDSKVAARRLVAANRGQERLAHRKQLGHPRPRERRS</sequence>
<feature type="compositionally biased region" description="Basic residues" evidence="1">
    <location>
        <begin position="318"/>
        <end position="333"/>
    </location>
</feature>
<protein>
    <submittedName>
        <fullName evidence="2">Uncharacterized protein</fullName>
    </submittedName>
</protein>
<reference evidence="2" key="2">
    <citation type="submission" date="2021-09" db="EMBL/GenBank/DDBJ databases">
        <authorList>
            <person name="Jia N."/>
            <person name="Wang J."/>
            <person name="Shi W."/>
            <person name="Du L."/>
            <person name="Sun Y."/>
            <person name="Zhan W."/>
            <person name="Jiang J."/>
            <person name="Wang Q."/>
            <person name="Zhang B."/>
            <person name="Ji P."/>
            <person name="Sakyi L.B."/>
            <person name="Cui X."/>
            <person name="Yuan T."/>
            <person name="Jiang B."/>
            <person name="Yang W."/>
            <person name="Lam T.T.-Y."/>
            <person name="Chang Q."/>
            <person name="Ding S."/>
            <person name="Wang X."/>
            <person name="Zhu J."/>
            <person name="Ruan X."/>
            <person name="Zhao L."/>
            <person name="Wei J."/>
            <person name="Que T."/>
            <person name="Du C."/>
            <person name="Cheng J."/>
            <person name="Dai P."/>
            <person name="Han X."/>
            <person name="Huang E."/>
            <person name="Gao Y."/>
            <person name="Liu J."/>
            <person name="Shao H."/>
            <person name="Ye R."/>
            <person name="Li L."/>
            <person name="Wei W."/>
            <person name="Wang X."/>
            <person name="Wang C."/>
            <person name="Huo Q."/>
            <person name="Li W."/>
            <person name="Guo W."/>
            <person name="Chen H."/>
            <person name="Chen S."/>
            <person name="Zhou L."/>
            <person name="Zhou L."/>
            <person name="Ni X."/>
            <person name="Tian J."/>
            <person name="Zhou Y."/>
            <person name="Sheng Y."/>
            <person name="Liu T."/>
            <person name="Pan Y."/>
            <person name="Xia L."/>
            <person name="Li J."/>
            <person name="Zhao F."/>
            <person name="Cao W."/>
        </authorList>
    </citation>
    <scope>NUCLEOTIDE SEQUENCE</scope>
    <source>
        <strain evidence="2">Rmic-2018</strain>
        <tissue evidence="2">Larvae</tissue>
    </source>
</reference>
<feature type="region of interest" description="Disordered" evidence="1">
    <location>
        <begin position="311"/>
        <end position="333"/>
    </location>
</feature>
<dbReference type="AlphaFoldDB" id="A0A9J6DUC4"/>
<gene>
    <name evidence="2" type="ORF">HPB51_011078</name>
</gene>
<dbReference type="EMBL" id="JABSTU010000007">
    <property type="protein sequence ID" value="KAH8025747.1"/>
    <property type="molecule type" value="Genomic_DNA"/>
</dbReference>
<organism evidence="2 3">
    <name type="scientific">Rhipicephalus microplus</name>
    <name type="common">Cattle tick</name>
    <name type="synonym">Boophilus microplus</name>
    <dbReference type="NCBI Taxonomy" id="6941"/>
    <lineage>
        <taxon>Eukaryota</taxon>
        <taxon>Metazoa</taxon>
        <taxon>Ecdysozoa</taxon>
        <taxon>Arthropoda</taxon>
        <taxon>Chelicerata</taxon>
        <taxon>Arachnida</taxon>
        <taxon>Acari</taxon>
        <taxon>Parasitiformes</taxon>
        <taxon>Ixodida</taxon>
        <taxon>Ixodoidea</taxon>
        <taxon>Ixodidae</taxon>
        <taxon>Rhipicephalinae</taxon>
        <taxon>Rhipicephalus</taxon>
        <taxon>Boophilus</taxon>
    </lineage>
</organism>